<reference evidence="1" key="2">
    <citation type="journal article" date="2015" name="Data Brief">
        <title>Shoot transcriptome of the giant reed, Arundo donax.</title>
        <authorList>
            <person name="Barrero R.A."/>
            <person name="Guerrero F.D."/>
            <person name="Moolhuijzen P."/>
            <person name="Goolsby J.A."/>
            <person name="Tidwell J."/>
            <person name="Bellgard S.E."/>
            <person name="Bellgard M.I."/>
        </authorList>
    </citation>
    <scope>NUCLEOTIDE SEQUENCE</scope>
    <source>
        <tissue evidence="1">Shoot tissue taken approximately 20 cm above the soil surface</tissue>
    </source>
</reference>
<accession>A0A0A9EBG6</accession>
<dbReference type="EMBL" id="GBRH01201522">
    <property type="protein sequence ID" value="JAD96373.1"/>
    <property type="molecule type" value="Transcribed_RNA"/>
</dbReference>
<sequence>MPAITLRFNACHPFPFLTSSAPPLLPLVPELQRHCRSRAAPPPPAPAPAPCPFLPPLPSHAQSLAHHPSPAAGKLQAWIFVWCHPLWPGSGSSAVTRRAVAFGPCCGHIACRCAACVKKMREKFGISSLQSSPLMCPRQ</sequence>
<protein>
    <submittedName>
        <fullName evidence="1">Uncharacterized protein</fullName>
    </submittedName>
</protein>
<name>A0A0A9EBG6_ARUDO</name>
<reference evidence="1" key="1">
    <citation type="submission" date="2014-09" db="EMBL/GenBank/DDBJ databases">
        <authorList>
            <person name="Magalhaes I.L.F."/>
            <person name="Oliveira U."/>
            <person name="Santos F.R."/>
            <person name="Vidigal T.H.D.A."/>
            <person name="Brescovit A.D."/>
            <person name="Santos A.J."/>
        </authorList>
    </citation>
    <scope>NUCLEOTIDE SEQUENCE</scope>
    <source>
        <tissue evidence="1">Shoot tissue taken approximately 20 cm above the soil surface</tissue>
    </source>
</reference>
<proteinExistence type="predicted"/>
<evidence type="ECO:0000313" key="1">
    <source>
        <dbReference type="EMBL" id="JAD96373.1"/>
    </source>
</evidence>
<dbReference type="AlphaFoldDB" id="A0A0A9EBG6"/>
<organism evidence="1">
    <name type="scientific">Arundo donax</name>
    <name type="common">Giant reed</name>
    <name type="synonym">Donax arundinaceus</name>
    <dbReference type="NCBI Taxonomy" id="35708"/>
    <lineage>
        <taxon>Eukaryota</taxon>
        <taxon>Viridiplantae</taxon>
        <taxon>Streptophyta</taxon>
        <taxon>Embryophyta</taxon>
        <taxon>Tracheophyta</taxon>
        <taxon>Spermatophyta</taxon>
        <taxon>Magnoliopsida</taxon>
        <taxon>Liliopsida</taxon>
        <taxon>Poales</taxon>
        <taxon>Poaceae</taxon>
        <taxon>PACMAD clade</taxon>
        <taxon>Arundinoideae</taxon>
        <taxon>Arundineae</taxon>
        <taxon>Arundo</taxon>
    </lineage>
</organism>